<evidence type="ECO:0000256" key="1">
    <source>
        <dbReference type="SAM" id="MobiDB-lite"/>
    </source>
</evidence>
<protein>
    <submittedName>
        <fullName evidence="2">Uncharacterized protein</fullName>
    </submittedName>
</protein>
<proteinExistence type="predicted"/>
<feature type="compositionally biased region" description="Acidic residues" evidence="1">
    <location>
        <begin position="234"/>
        <end position="243"/>
    </location>
</feature>
<feature type="compositionally biased region" description="Pro residues" evidence="1">
    <location>
        <begin position="67"/>
        <end position="79"/>
    </location>
</feature>
<sequence>MLPTSLVTGLPHLRPKPLVAAPLDPPLNGVLPSPSSASVLPASPRLRAIVEDAPDDPMDDLRSLSPPRRPVPVPPPAPTPISIDTQPNQRFSVFRRYTARPRSDPEEGLTLNAFADAGTHLRAPRDARERDPLRPFGSSVCNLLSCAGDVSFECDLKAYLFRHLPYSETLSPDYMPTGEDLFRLKESQPPPVAPEQITPLSSGSYDDGRDEDLDKEPTEDHTDLPEEPERPPGVDEEGPDPETSEVGSGGSQELDSDDDEALGPEDGEAEMGEDEYELAHVDFASW</sequence>
<keyword evidence="3" id="KW-1185">Reference proteome</keyword>
<dbReference type="Proteomes" id="UP000230002">
    <property type="component" value="Unassembled WGS sequence"/>
</dbReference>
<comment type="caution">
    <text evidence="2">The sequence shown here is derived from an EMBL/GenBank/DDBJ whole genome shotgun (WGS) entry which is preliminary data.</text>
</comment>
<feature type="compositionally biased region" description="Basic and acidic residues" evidence="1">
    <location>
        <begin position="215"/>
        <end position="233"/>
    </location>
</feature>
<dbReference type="EMBL" id="AYKW01000009">
    <property type="protein sequence ID" value="PIL32959.1"/>
    <property type="molecule type" value="Genomic_DNA"/>
</dbReference>
<feature type="region of interest" description="Disordered" evidence="1">
    <location>
        <begin position="184"/>
        <end position="286"/>
    </location>
</feature>
<reference evidence="2 3" key="1">
    <citation type="journal article" date="2015" name="Sci. Rep.">
        <title>Chromosome-level genome map provides insights into diverse defense mechanisms in the medicinal fungus Ganoderma sinense.</title>
        <authorList>
            <person name="Zhu Y."/>
            <person name="Xu J."/>
            <person name="Sun C."/>
            <person name="Zhou S."/>
            <person name="Xu H."/>
            <person name="Nelson D.R."/>
            <person name="Qian J."/>
            <person name="Song J."/>
            <person name="Luo H."/>
            <person name="Xiang L."/>
            <person name="Li Y."/>
            <person name="Xu Z."/>
            <person name="Ji A."/>
            <person name="Wang L."/>
            <person name="Lu S."/>
            <person name="Hayward A."/>
            <person name="Sun W."/>
            <person name="Li X."/>
            <person name="Schwartz D.C."/>
            <person name="Wang Y."/>
            <person name="Chen S."/>
        </authorList>
    </citation>
    <scope>NUCLEOTIDE SEQUENCE [LARGE SCALE GENOMIC DNA]</scope>
    <source>
        <strain evidence="2 3">ZZ0214-1</strain>
    </source>
</reference>
<gene>
    <name evidence="2" type="ORF">GSI_05077</name>
</gene>
<dbReference type="AlphaFoldDB" id="A0A2G8SGQ5"/>
<feature type="compositionally biased region" description="Acidic residues" evidence="1">
    <location>
        <begin position="254"/>
        <end position="276"/>
    </location>
</feature>
<feature type="region of interest" description="Disordered" evidence="1">
    <location>
        <begin position="51"/>
        <end position="85"/>
    </location>
</feature>
<dbReference type="STRING" id="1077348.A0A2G8SGQ5"/>
<evidence type="ECO:0000313" key="2">
    <source>
        <dbReference type="EMBL" id="PIL32959.1"/>
    </source>
</evidence>
<organism evidence="2 3">
    <name type="scientific">Ganoderma sinense ZZ0214-1</name>
    <dbReference type="NCBI Taxonomy" id="1077348"/>
    <lineage>
        <taxon>Eukaryota</taxon>
        <taxon>Fungi</taxon>
        <taxon>Dikarya</taxon>
        <taxon>Basidiomycota</taxon>
        <taxon>Agaricomycotina</taxon>
        <taxon>Agaricomycetes</taxon>
        <taxon>Polyporales</taxon>
        <taxon>Polyporaceae</taxon>
        <taxon>Ganoderma</taxon>
    </lineage>
</organism>
<name>A0A2G8SGQ5_9APHY</name>
<accession>A0A2G8SGQ5</accession>
<evidence type="ECO:0000313" key="3">
    <source>
        <dbReference type="Proteomes" id="UP000230002"/>
    </source>
</evidence>